<accession>A0A1F7UWR4</accession>
<dbReference type="SFLD" id="SFLDS00003">
    <property type="entry name" value="Haloacid_Dehalogenase"/>
    <property type="match status" value="1"/>
</dbReference>
<name>A0A1F7UWR4_9BACT</name>
<dbReference type="InterPro" id="IPR006439">
    <property type="entry name" value="HAD-SF_hydro_IA"/>
</dbReference>
<dbReference type="EMBL" id="MGEK01000011">
    <property type="protein sequence ID" value="OGL82731.1"/>
    <property type="molecule type" value="Genomic_DNA"/>
</dbReference>
<dbReference type="InterPro" id="IPR041492">
    <property type="entry name" value="HAD_2"/>
</dbReference>
<dbReference type="PANTHER" id="PTHR43611:SF3">
    <property type="entry name" value="FLAVIN MONONUCLEOTIDE HYDROLASE 1, CHLOROPLATIC"/>
    <property type="match status" value="1"/>
</dbReference>
<dbReference type="NCBIfam" id="TIGR01549">
    <property type="entry name" value="HAD-SF-IA-v1"/>
    <property type="match status" value="1"/>
</dbReference>
<dbReference type="SUPFAM" id="SSF56784">
    <property type="entry name" value="HAD-like"/>
    <property type="match status" value="1"/>
</dbReference>
<dbReference type="SFLD" id="SFLDG01129">
    <property type="entry name" value="C1.5:_HAD__Beta-PGM__Phosphata"/>
    <property type="match status" value="1"/>
</dbReference>
<evidence type="ECO:0008006" key="3">
    <source>
        <dbReference type="Google" id="ProtNLM"/>
    </source>
</evidence>
<dbReference type="Pfam" id="PF13419">
    <property type="entry name" value="HAD_2"/>
    <property type="match status" value="1"/>
</dbReference>
<dbReference type="PANTHER" id="PTHR43611">
    <property type="entry name" value="ALPHA-D-GLUCOSE 1-PHOSPHATE PHOSPHATASE"/>
    <property type="match status" value="1"/>
</dbReference>
<protein>
    <recommendedName>
        <fullName evidence="3">Haloacid dehalogenase</fullName>
    </recommendedName>
</protein>
<proteinExistence type="predicted"/>
<gene>
    <name evidence="1" type="ORF">A2936_04050</name>
</gene>
<evidence type="ECO:0000313" key="2">
    <source>
        <dbReference type="Proteomes" id="UP000176846"/>
    </source>
</evidence>
<evidence type="ECO:0000313" key="1">
    <source>
        <dbReference type="EMBL" id="OGL82731.1"/>
    </source>
</evidence>
<dbReference type="InterPro" id="IPR023214">
    <property type="entry name" value="HAD_sf"/>
</dbReference>
<comment type="caution">
    <text evidence="1">The sequence shown here is derived from an EMBL/GenBank/DDBJ whole genome shotgun (WGS) entry which is preliminary data.</text>
</comment>
<reference evidence="1 2" key="1">
    <citation type="journal article" date="2016" name="Nat. Commun.">
        <title>Thousands of microbial genomes shed light on interconnected biogeochemical processes in an aquifer system.</title>
        <authorList>
            <person name="Anantharaman K."/>
            <person name="Brown C.T."/>
            <person name="Hug L.A."/>
            <person name="Sharon I."/>
            <person name="Castelle C.J."/>
            <person name="Probst A.J."/>
            <person name="Thomas B.C."/>
            <person name="Singh A."/>
            <person name="Wilkins M.J."/>
            <person name="Karaoz U."/>
            <person name="Brodie E.L."/>
            <person name="Williams K.H."/>
            <person name="Hubbard S.S."/>
            <person name="Banfield J.F."/>
        </authorList>
    </citation>
    <scope>NUCLEOTIDE SEQUENCE [LARGE SCALE GENOMIC DNA]</scope>
</reference>
<dbReference type="Gene3D" id="3.40.50.1000">
    <property type="entry name" value="HAD superfamily/HAD-like"/>
    <property type="match status" value="1"/>
</dbReference>
<organism evidence="1 2">
    <name type="scientific">Candidatus Uhrbacteria bacterium RIFCSPLOWO2_01_FULL_47_25</name>
    <dbReference type="NCBI Taxonomy" id="1802402"/>
    <lineage>
        <taxon>Bacteria</taxon>
        <taxon>Candidatus Uhriibacteriota</taxon>
    </lineage>
</organism>
<sequence>MTKAIFFDTGGVLLKEGLAQSIREYERRFGVPEGLLYASAHDRPYWREFTLGNITEDEYWRQLSQDFGQEVKLEDWHDIVRKSFSPNLPLLDFIKTLQGQFILGVISNHPKEWFDYYWDTYKWGDLFTVKAISGYVHIRKPDPKIFQYALRQAGVNGEEAIYVDDRPERVEGAETLGIRVIMYQDVEHLKANFIH</sequence>
<dbReference type="InterPro" id="IPR036412">
    <property type="entry name" value="HAD-like_sf"/>
</dbReference>
<dbReference type="Proteomes" id="UP000176846">
    <property type="component" value="Unassembled WGS sequence"/>
</dbReference>
<dbReference type="NCBIfam" id="TIGR01509">
    <property type="entry name" value="HAD-SF-IA-v3"/>
    <property type="match status" value="1"/>
</dbReference>
<dbReference type="AlphaFoldDB" id="A0A1F7UWR4"/>
<dbReference type="CDD" id="cd02603">
    <property type="entry name" value="HAD_sEH-N_like"/>
    <property type="match status" value="1"/>
</dbReference>